<comment type="caution">
    <text evidence="1">The sequence shown here is derived from an EMBL/GenBank/DDBJ whole genome shotgun (WGS) entry which is preliminary data.</text>
</comment>
<dbReference type="Proteomes" id="UP000030170">
    <property type="component" value="Unassembled WGS sequence"/>
</dbReference>
<organism evidence="1 2">
    <name type="scientific">Neosynechococcus sphagnicola sy1</name>
    <dbReference type="NCBI Taxonomy" id="1497020"/>
    <lineage>
        <taxon>Bacteria</taxon>
        <taxon>Bacillati</taxon>
        <taxon>Cyanobacteriota</taxon>
        <taxon>Cyanophyceae</taxon>
        <taxon>Neosynechococcales</taxon>
        <taxon>Neosynechococcaceae</taxon>
        <taxon>Neosynechococcus</taxon>
    </lineage>
</organism>
<accession>A0A098TLW4</accession>
<proteinExistence type="predicted"/>
<protein>
    <submittedName>
        <fullName evidence="1">Uncharacterized protein</fullName>
    </submittedName>
</protein>
<gene>
    <name evidence="1" type="ORF">DO97_14880</name>
</gene>
<dbReference type="EMBL" id="JJML01000047">
    <property type="protein sequence ID" value="KGF71833.1"/>
    <property type="molecule type" value="Genomic_DNA"/>
</dbReference>
<name>A0A098TLW4_9CYAN</name>
<keyword evidence="2" id="KW-1185">Reference proteome</keyword>
<reference evidence="1 2" key="1">
    <citation type="journal article" date="2014" name="Mol. Ecol.">
        <title>Evolution of Synechococcus.</title>
        <authorList>
            <person name="Dvorak P."/>
            <person name="Casamatta D."/>
            <person name="Hasler P."/>
            <person name="Poulickova A."/>
            <person name="Ondrej V."/>
            <person name="Sanges R."/>
        </authorList>
    </citation>
    <scope>NUCLEOTIDE SEQUENCE [LARGE SCALE GENOMIC DNA]</scope>
    <source>
        <strain evidence="1 2">CAUP A 1101</strain>
    </source>
</reference>
<evidence type="ECO:0000313" key="2">
    <source>
        <dbReference type="Proteomes" id="UP000030170"/>
    </source>
</evidence>
<sequence length="80" mass="9871">MIYIANTLCRVYFTHQFPAMPNFLKKHHLYPSFIIEHPPIGAFEGQKHRQIVKFCKYFDILIYYFRVLRRRKVSQEQFFL</sequence>
<dbReference type="AlphaFoldDB" id="A0A098TLW4"/>
<evidence type="ECO:0000313" key="1">
    <source>
        <dbReference type="EMBL" id="KGF71833.1"/>
    </source>
</evidence>